<reference evidence="4" key="1">
    <citation type="submission" date="2018-05" db="EMBL/GenBank/DDBJ databases">
        <authorList>
            <person name="Lanie J.A."/>
            <person name="Ng W.-L."/>
            <person name="Kazmierczak K.M."/>
            <person name="Andrzejewski T.M."/>
            <person name="Davidsen T.M."/>
            <person name="Wayne K.J."/>
            <person name="Tettelin H."/>
            <person name="Glass J.I."/>
            <person name="Rusch D."/>
            <person name="Podicherti R."/>
            <person name="Tsui H.-C.T."/>
            <person name="Winkler M.E."/>
        </authorList>
    </citation>
    <scope>NUCLEOTIDE SEQUENCE</scope>
</reference>
<proteinExistence type="predicted"/>
<dbReference type="SUPFAM" id="SSF49899">
    <property type="entry name" value="Concanavalin A-like lectins/glucanases"/>
    <property type="match status" value="1"/>
</dbReference>
<gene>
    <name evidence="4" type="ORF">METZ01_LOCUS106229</name>
</gene>
<evidence type="ECO:0000256" key="1">
    <source>
        <dbReference type="ARBA" id="ARBA00022729"/>
    </source>
</evidence>
<feature type="non-terminal residue" evidence="4">
    <location>
        <position position="1104"/>
    </location>
</feature>
<dbReference type="InterPro" id="IPR006558">
    <property type="entry name" value="LamG-like"/>
</dbReference>
<dbReference type="SMART" id="SM00560">
    <property type="entry name" value="LamGL"/>
    <property type="match status" value="1"/>
</dbReference>
<accession>A0A381WLL8</accession>
<dbReference type="Gene3D" id="2.160.20.10">
    <property type="entry name" value="Single-stranded right-handed beta-helix, Pectin lyase-like"/>
    <property type="match status" value="2"/>
</dbReference>
<sequence length="1104" mass="122723">LRFDPFDSNNIFEDNYFSAKLTNDTIDVSNKGIVLGSTFTQEVWISPSQKGKKDQLLIGDIFPDSKNRPPTIWLSDYGKTIMYGFGTGSSYYSTTVDSVISTPGWYHVATTFDGTNYKLFLNGEEVWSTTRNRNLIPANTSIKTIGVNFLGEMDDLRLWDVARTESEIKADMNKRLTGSESNLVAYYPMDVNSDYKLIDLTSNQNHGVIKNVEVIQKFSSNDCNAADGTVSCPYPTINSALDDAKPGDRVLIKQGRYSEYIKRFELSDIKIEGYPGHDVMIDGTISLDSQWEPYNHNGHSIYKTVIDFGSLSQNNLMPVDSIYSVFVNGRYMIMSMPVNFKNPTDPTTGNPNNPEPGTVFDLGIYSPVRNDLGYQPGTLADLDTLEEWSFDPGTSTLYLYPSPGYIPTSSNVRIRTGKVMVSLKDCSQMEFRNLHFFSGSIKTIQCDHFVVEDSKFSFSTDMKANIGNKVYRGEYGILRNCVFENMNSMSPWTFHANMYPLVDNVLFQNTDWFRGTANYPNTAANFRGSYSGGDIIFGTSVWRYVTVKDVFGAGITPGYRSLVEYSRLENLYELIDGSGVQRNGASATLSTTRYSWIINGPDLNGIRWNSGCGGTYADAHHVVSVGNRRGFRLKGDHHDALHLLAYDNATLDVSLAGIKYCGPDRSGPSEPGNVNSILKNTISENGLDCANVAACKAKYEADSLVANGNWLSTAYPYYGDGHGWSHVVNNLANPWLKTRDKSDEDLIEKFGINPWKNNQIQNYDFRPKKGSVLIDGGVIIPGINDGQDLTFNHEPSYPGQNRKYVGAAPDIGPYEYGDSVYWIPGYRYPHPSVPIPSDGATDISLEYGLAWNYPYKRDYSNVTAVVKVVGPGVDLTETFQYPNNVLFGNFEPGGIYNWSVSVDGIDGGNWTFTVANKVHPLNDRSVDLTSNSNLLGYPKSNLIVSNNRMAFLRFDIPSSINSSYKIDLNLVPEKIVTLNGDIVLYKYNYNGWDESFSTHNIGLVDKSLLTPIDTISSLIADSLLSLDLSAFIDSSGEHSFALGIINVGDSVSFYSKEKMFFVGASALDYAQKVSVWPSLSFSKDSLSIAYDIPLEKEWNLISVP</sequence>
<feature type="domain" description="LamG-like jellyroll fold" evidence="3">
    <location>
        <begin position="37"/>
        <end position="166"/>
    </location>
</feature>
<name>A0A381WLL8_9ZZZZ</name>
<dbReference type="InterPro" id="IPR011050">
    <property type="entry name" value="Pectin_lyase_fold/virulence"/>
</dbReference>
<dbReference type="EMBL" id="UINC01012193">
    <property type="protein sequence ID" value="SVA53375.1"/>
    <property type="molecule type" value="Genomic_DNA"/>
</dbReference>
<dbReference type="InterPro" id="IPR012334">
    <property type="entry name" value="Pectin_lyas_fold"/>
</dbReference>
<dbReference type="Pfam" id="PF13385">
    <property type="entry name" value="Laminin_G_3"/>
    <property type="match status" value="1"/>
</dbReference>
<evidence type="ECO:0000313" key="4">
    <source>
        <dbReference type="EMBL" id="SVA53375.1"/>
    </source>
</evidence>
<organism evidence="4">
    <name type="scientific">marine metagenome</name>
    <dbReference type="NCBI Taxonomy" id="408172"/>
    <lineage>
        <taxon>unclassified sequences</taxon>
        <taxon>metagenomes</taxon>
        <taxon>ecological metagenomes</taxon>
    </lineage>
</organism>
<evidence type="ECO:0000256" key="2">
    <source>
        <dbReference type="ARBA" id="ARBA00023157"/>
    </source>
</evidence>
<dbReference type="SUPFAM" id="SSF51126">
    <property type="entry name" value="Pectin lyase-like"/>
    <property type="match status" value="1"/>
</dbReference>
<evidence type="ECO:0000259" key="3">
    <source>
        <dbReference type="SMART" id="SM00560"/>
    </source>
</evidence>
<keyword evidence="1" id="KW-0732">Signal</keyword>
<feature type="non-terminal residue" evidence="4">
    <location>
        <position position="1"/>
    </location>
</feature>
<dbReference type="InterPro" id="IPR013320">
    <property type="entry name" value="ConA-like_dom_sf"/>
</dbReference>
<dbReference type="AlphaFoldDB" id="A0A381WLL8"/>
<keyword evidence="2" id="KW-1015">Disulfide bond</keyword>
<dbReference type="Gene3D" id="2.60.120.200">
    <property type="match status" value="1"/>
</dbReference>
<protein>
    <recommendedName>
        <fullName evidence="3">LamG-like jellyroll fold domain-containing protein</fullName>
    </recommendedName>
</protein>